<keyword evidence="6" id="KW-0732">Signal</keyword>
<evidence type="ECO:0000256" key="3">
    <source>
        <dbReference type="ARBA" id="ARBA00023295"/>
    </source>
</evidence>
<evidence type="ECO:0000256" key="4">
    <source>
        <dbReference type="RuleBase" id="RU361153"/>
    </source>
</evidence>
<dbReference type="PANTHER" id="PTHR34142">
    <property type="entry name" value="ENDO-BETA-1,4-GLUCANASE A"/>
    <property type="match status" value="1"/>
</dbReference>
<evidence type="ECO:0000256" key="6">
    <source>
        <dbReference type="SAM" id="SignalP"/>
    </source>
</evidence>
<keyword evidence="3 4" id="KW-0326">Glycosidase</keyword>
<dbReference type="Gene3D" id="3.20.20.80">
    <property type="entry name" value="Glycosidases"/>
    <property type="match status" value="1"/>
</dbReference>
<feature type="chain" id="PRO_5004323982" evidence="6">
    <location>
        <begin position="22"/>
        <end position="328"/>
    </location>
</feature>
<feature type="region of interest" description="Disordered" evidence="5">
    <location>
        <begin position="288"/>
        <end position="307"/>
    </location>
</feature>
<dbReference type="GO" id="GO:0000272">
    <property type="term" value="P:polysaccharide catabolic process"/>
    <property type="evidence" value="ECO:0007669"/>
    <property type="project" value="InterPro"/>
</dbReference>
<dbReference type="AlphaFoldDB" id="Q95YN0"/>
<evidence type="ECO:0000256" key="2">
    <source>
        <dbReference type="ARBA" id="ARBA00022801"/>
    </source>
</evidence>
<evidence type="ECO:0000313" key="8">
    <source>
        <dbReference type="EMBL" id="BAB68523.1"/>
    </source>
</evidence>
<feature type="domain" description="Glycoside hydrolase family 5" evidence="7">
    <location>
        <begin position="38"/>
        <end position="284"/>
    </location>
</feature>
<dbReference type="PROSITE" id="PS00659">
    <property type="entry name" value="GLYCOSYL_HYDROL_F5"/>
    <property type="match status" value="1"/>
</dbReference>
<evidence type="ECO:0000256" key="5">
    <source>
        <dbReference type="SAM" id="MobiDB-lite"/>
    </source>
</evidence>
<comment type="similarity">
    <text evidence="1 4">Belongs to the glycosyl hydrolase 5 (cellulase A) family.</text>
</comment>
<dbReference type="Pfam" id="PF00150">
    <property type="entry name" value="Cellulase"/>
    <property type="match status" value="1"/>
</dbReference>
<gene>
    <name evidence="8" type="primary">Pp-eng-2</name>
</gene>
<dbReference type="SUPFAM" id="SSF51445">
    <property type="entry name" value="(Trans)glycosidases"/>
    <property type="match status" value="1"/>
</dbReference>
<reference evidence="8" key="1">
    <citation type="journal article" date="2001" name="Nematology">
        <title>PCR-based cloning of two beta-1,4-endoglucanases from the root-lesion nematode Pratylenchus penetrans.</title>
        <authorList>
            <person name="Uehara T."/>
            <person name="Kushida A."/>
            <person name="Momota Y."/>
        </authorList>
    </citation>
    <scope>NUCLEOTIDE SEQUENCE</scope>
</reference>
<dbReference type="GO" id="GO:0004553">
    <property type="term" value="F:hydrolase activity, hydrolyzing O-glycosyl compounds"/>
    <property type="evidence" value="ECO:0007669"/>
    <property type="project" value="InterPro"/>
</dbReference>
<evidence type="ECO:0000256" key="1">
    <source>
        <dbReference type="ARBA" id="ARBA00005641"/>
    </source>
</evidence>
<name>Q95YN0_PRAPE</name>
<protein>
    <submittedName>
        <fullName evidence="8">Beta-1,4-endoglucanase</fullName>
    </submittedName>
</protein>
<feature type="signal peptide" evidence="6">
    <location>
        <begin position="1"/>
        <end position="21"/>
    </location>
</feature>
<dbReference type="PANTHER" id="PTHR34142:SF1">
    <property type="entry name" value="GLYCOSIDE HYDROLASE FAMILY 5 DOMAIN-CONTAINING PROTEIN"/>
    <property type="match status" value="1"/>
</dbReference>
<dbReference type="InterPro" id="IPR001547">
    <property type="entry name" value="Glyco_hydro_5"/>
</dbReference>
<dbReference type="InterPro" id="IPR017853">
    <property type="entry name" value="GH"/>
</dbReference>
<accession>Q95YN0</accession>
<evidence type="ECO:0000259" key="7">
    <source>
        <dbReference type="Pfam" id="PF00150"/>
    </source>
</evidence>
<feature type="compositionally biased region" description="Polar residues" evidence="5">
    <location>
        <begin position="293"/>
        <end position="307"/>
    </location>
</feature>
<keyword evidence="2 4" id="KW-0378">Hydrolase</keyword>
<proteinExistence type="evidence at transcript level"/>
<sequence length="328" mass="35914">MVLQLLFCLLMVSTTLHLANSAAPPYGQLSVKGKNVVGSNGQAVALHGMSLFWSSFSEGSPFYTADVVKALKCQWNANVVRAAMGVEEGSGYLSNKQNQRNMVDTVIKAAIAQGIYVIVDWHDHNAQNHLSQANEFFTYIAQTYGSKNPNIIYEVFNEPLQVDWNSVIKPYHQSVVATIRKYDTKNIIVLGTRTWSQEVDTAANSPVSGSNLCYTLHYYAASHKQDLRNKAQAALNKNVCIFVTEYGTVNADGNGGMDQASSQEWWTFLDNNKISYVNWALDAKNEKSAALNPGTQPSQVGSDSVLSESGKLVKAQLKKQNNGVSCSG</sequence>
<dbReference type="CAZy" id="GH5">
    <property type="family name" value="Glycoside Hydrolase Family 5"/>
</dbReference>
<dbReference type="InterPro" id="IPR018087">
    <property type="entry name" value="Glyco_hydro_5_CS"/>
</dbReference>
<dbReference type="EMBL" id="AB045781">
    <property type="protein sequence ID" value="BAB68523.1"/>
    <property type="molecule type" value="mRNA"/>
</dbReference>
<organism evidence="8">
    <name type="scientific">Pratylenchus penetrans</name>
    <name type="common">Root-lesion nematode worm</name>
    <name type="synonym">Tylenchus penetrans</name>
    <dbReference type="NCBI Taxonomy" id="45929"/>
    <lineage>
        <taxon>Eukaryota</taxon>
        <taxon>Metazoa</taxon>
        <taxon>Ecdysozoa</taxon>
        <taxon>Nematoda</taxon>
        <taxon>Chromadorea</taxon>
        <taxon>Rhabditida</taxon>
        <taxon>Tylenchina</taxon>
        <taxon>Tylenchomorpha</taxon>
        <taxon>Tylenchoidea</taxon>
        <taxon>Pratylenchidae</taxon>
        <taxon>Pratylenchinae</taxon>
        <taxon>Pratylenchus</taxon>
    </lineage>
</organism>